<evidence type="ECO:0000313" key="3">
    <source>
        <dbReference type="Proteomes" id="UP000003675"/>
    </source>
</evidence>
<dbReference type="HOGENOM" id="CLU_3253039_0_0_9"/>
<gene>
    <name evidence="2" type="ORF">HMPREF0494_1092</name>
</gene>
<reference evidence="2 3" key="1">
    <citation type="submission" date="2009-09" db="EMBL/GenBank/DDBJ databases">
        <authorList>
            <person name="Qin X."/>
            <person name="Bachman B."/>
            <person name="Battles P."/>
            <person name="Bell A."/>
            <person name="Bess C."/>
            <person name="Bickham C."/>
            <person name="Chaboub L."/>
            <person name="Chen D."/>
            <person name="Coyle M."/>
            <person name="Deiros D.R."/>
            <person name="Dinh H."/>
            <person name="Forbes L."/>
            <person name="Fowler G."/>
            <person name="Francisco L."/>
            <person name="Fu Q."/>
            <person name="Gubbala S."/>
            <person name="Hale W."/>
            <person name="Han Y."/>
            <person name="Hemphill L."/>
            <person name="Highlander S.K."/>
            <person name="Hirani K."/>
            <person name="Hogues M."/>
            <person name="Jackson L."/>
            <person name="Jakkamsetti A."/>
            <person name="Javaid M."/>
            <person name="Jiang H."/>
            <person name="Korchina V."/>
            <person name="Kovar C."/>
            <person name="Lara F."/>
            <person name="Lee S."/>
            <person name="Mata R."/>
            <person name="Mathew T."/>
            <person name="Moen C."/>
            <person name="Morales K."/>
            <person name="Munidasa M."/>
            <person name="Nazareth L."/>
            <person name="Ngo R."/>
            <person name="Nguyen L."/>
            <person name="Okwuonu G."/>
            <person name="Ongeri F."/>
            <person name="Patil S."/>
            <person name="Petrosino J."/>
            <person name="Pham C."/>
            <person name="Pham P."/>
            <person name="Pu L.-L."/>
            <person name="Puazo M."/>
            <person name="Raj R."/>
            <person name="Reid J."/>
            <person name="Rouhana J."/>
            <person name="Saada N."/>
            <person name="Shang Y."/>
            <person name="Simmons D."/>
            <person name="Thornton R."/>
            <person name="Warren J."/>
            <person name="Weissenberger G."/>
            <person name="Zhang J."/>
            <person name="Zhang L."/>
            <person name="Zhou C."/>
            <person name="Zhu D."/>
            <person name="Muzny D."/>
            <person name="Worley K."/>
            <person name="Gibbs R."/>
        </authorList>
    </citation>
    <scope>NUCLEOTIDE SEQUENCE [LARGE SCALE GENOMIC DNA]</scope>
    <source>
        <strain evidence="2 3">DSM 16041</strain>
    </source>
</reference>
<proteinExistence type="predicted"/>
<dbReference type="Proteomes" id="UP000003675">
    <property type="component" value="Unassembled WGS sequence"/>
</dbReference>
<dbReference type="AlphaFoldDB" id="C8P6Z8"/>
<keyword evidence="1" id="KW-1133">Transmembrane helix</keyword>
<accession>C8P6Z8</accession>
<keyword evidence="1" id="KW-0472">Membrane</keyword>
<feature type="transmembrane region" description="Helical" evidence="1">
    <location>
        <begin position="6"/>
        <end position="25"/>
    </location>
</feature>
<keyword evidence="1" id="KW-0812">Transmembrane</keyword>
<dbReference type="EMBL" id="ACLL01000025">
    <property type="protein sequence ID" value="EEW53745.1"/>
    <property type="molecule type" value="Genomic_DNA"/>
</dbReference>
<name>C8P6Z8_9LACO</name>
<sequence>MIGSSLKYANTLTSFFFTLIYLIIVGKRKTLTCLSITVIILK</sequence>
<protein>
    <submittedName>
        <fullName evidence="2">Uncharacterized protein</fullName>
    </submittedName>
</protein>
<comment type="caution">
    <text evidence="2">The sequence shown here is derived from an EMBL/GenBank/DDBJ whole genome shotgun (WGS) entry which is preliminary data.</text>
</comment>
<organism evidence="2 3">
    <name type="scientific">Limosilactobacillus antri DSM 16041</name>
    <dbReference type="NCBI Taxonomy" id="525309"/>
    <lineage>
        <taxon>Bacteria</taxon>
        <taxon>Bacillati</taxon>
        <taxon>Bacillota</taxon>
        <taxon>Bacilli</taxon>
        <taxon>Lactobacillales</taxon>
        <taxon>Lactobacillaceae</taxon>
        <taxon>Limosilactobacillus</taxon>
    </lineage>
</organism>
<evidence type="ECO:0000313" key="2">
    <source>
        <dbReference type="EMBL" id="EEW53745.1"/>
    </source>
</evidence>
<evidence type="ECO:0000256" key="1">
    <source>
        <dbReference type="SAM" id="Phobius"/>
    </source>
</evidence>